<dbReference type="AlphaFoldDB" id="A0A6A6R120"/>
<dbReference type="SUPFAM" id="SSF51905">
    <property type="entry name" value="FAD/NAD(P)-binding domain"/>
    <property type="match status" value="2"/>
</dbReference>
<evidence type="ECO:0000256" key="2">
    <source>
        <dbReference type="ARBA" id="ARBA00022827"/>
    </source>
</evidence>
<dbReference type="Proteomes" id="UP000799750">
    <property type="component" value="Unassembled WGS sequence"/>
</dbReference>
<dbReference type="InterPro" id="IPR050346">
    <property type="entry name" value="FMO-like"/>
</dbReference>
<name>A0A6A6R120_9PEZI</name>
<organism evidence="4 5">
    <name type="scientific">Lophium mytilinum</name>
    <dbReference type="NCBI Taxonomy" id="390894"/>
    <lineage>
        <taxon>Eukaryota</taxon>
        <taxon>Fungi</taxon>
        <taxon>Dikarya</taxon>
        <taxon>Ascomycota</taxon>
        <taxon>Pezizomycotina</taxon>
        <taxon>Dothideomycetes</taxon>
        <taxon>Pleosporomycetidae</taxon>
        <taxon>Mytilinidiales</taxon>
        <taxon>Mytilinidiaceae</taxon>
        <taxon>Lophium</taxon>
    </lineage>
</organism>
<evidence type="ECO:0000256" key="1">
    <source>
        <dbReference type="ARBA" id="ARBA00022630"/>
    </source>
</evidence>
<keyword evidence="2" id="KW-0274">FAD</keyword>
<accession>A0A6A6R120</accession>
<evidence type="ECO:0000313" key="5">
    <source>
        <dbReference type="Proteomes" id="UP000799750"/>
    </source>
</evidence>
<dbReference type="Gene3D" id="3.50.50.60">
    <property type="entry name" value="FAD/NAD(P)-binding domain"/>
    <property type="match status" value="1"/>
</dbReference>
<dbReference type="PANTHER" id="PTHR23023">
    <property type="entry name" value="DIMETHYLANILINE MONOOXYGENASE"/>
    <property type="match status" value="1"/>
</dbReference>
<gene>
    <name evidence="4" type="ORF">BU16DRAFT_538241</name>
</gene>
<keyword evidence="3" id="KW-0560">Oxidoreductase</keyword>
<evidence type="ECO:0000256" key="3">
    <source>
        <dbReference type="ARBA" id="ARBA00023002"/>
    </source>
</evidence>
<sequence>MKYTEAVDLAIIGAGVNGLSVAKAYKDVNSKATIVILDNRSTIGGTWSKEALYPGLKTNNHFGSFEFSDFPMNKEGFGNDSHIPGQVVHNYLYSWAEKHDLLRLVRLGCSVQSAEDKDADGWILNVSLNADQPRRSITIEAKQLVVSTGLTSDPFLPKYQGGDEFDAPIYHASEFPKAYRSERSFRKVVILGGNKSSWDIAQDYAASGVQVEWVIRKSGHGPCWMTRNRVMNTFLPELFLKTRLVTWFSPCIWGEVDGFGRIRRFLHRTWLGRKIVDGFFGIIQRAVLAENGYQRHPETAKLRPWDGMFFQGLNLLNYGEIDFFQLVRSGKIRVHVADVTHLTKHTVHLSDGNTLAADIMICGTGWKDTPPFEFIGAKELGLPCHISAKTSEMDHMAKIADKEILERFPKLASQPPPRTNLKAMDGSDTGISQPWRLYRFMVPPAYLQSRTLVFAGIVRSPSTALIAQTQALWITAFLTGGIPSLANPDSATIDRVSYETVLHSQFSKFRYSRGFGDRFPELWFDSLPYLDLLITDLGLKIHRKTNWWSECFKGYSPQDYIGVSNFKGPLGYHSLTLNSAGGGMERS</sequence>
<keyword evidence="1" id="KW-0285">Flavoprotein</keyword>
<evidence type="ECO:0000313" key="4">
    <source>
        <dbReference type="EMBL" id="KAF2497127.1"/>
    </source>
</evidence>
<dbReference type="Pfam" id="PF13738">
    <property type="entry name" value="Pyr_redox_3"/>
    <property type="match status" value="1"/>
</dbReference>
<dbReference type="InterPro" id="IPR036188">
    <property type="entry name" value="FAD/NAD-bd_sf"/>
</dbReference>
<dbReference type="OrthoDB" id="2915840at2759"/>
<dbReference type="GO" id="GO:0016491">
    <property type="term" value="F:oxidoreductase activity"/>
    <property type="evidence" value="ECO:0007669"/>
    <property type="project" value="UniProtKB-KW"/>
</dbReference>
<reference evidence="4" key="1">
    <citation type="journal article" date="2020" name="Stud. Mycol.">
        <title>101 Dothideomycetes genomes: a test case for predicting lifestyles and emergence of pathogens.</title>
        <authorList>
            <person name="Haridas S."/>
            <person name="Albert R."/>
            <person name="Binder M."/>
            <person name="Bloem J."/>
            <person name="Labutti K."/>
            <person name="Salamov A."/>
            <person name="Andreopoulos B."/>
            <person name="Baker S."/>
            <person name="Barry K."/>
            <person name="Bills G."/>
            <person name="Bluhm B."/>
            <person name="Cannon C."/>
            <person name="Castanera R."/>
            <person name="Culley D."/>
            <person name="Daum C."/>
            <person name="Ezra D."/>
            <person name="Gonzalez J."/>
            <person name="Henrissat B."/>
            <person name="Kuo A."/>
            <person name="Liang C."/>
            <person name="Lipzen A."/>
            <person name="Lutzoni F."/>
            <person name="Magnuson J."/>
            <person name="Mondo S."/>
            <person name="Nolan M."/>
            <person name="Ohm R."/>
            <person name="Pangilinan J."/>
            <person name="Park H.-J."/>
            <person name="Ramirez L."/>
            <person name="Alfaro M."/>
            <person name="Sun H."/>
            <person name="Tritt A."/>
            <person name="Yoshinaga Y."/>
            <person name="Zwiers L.-H."/>
            <person name="Turgeon B."/>
            <person name="Goodwin S."/>
            <person name="Spatafora J."/>
            <person name="Crous P."/>
            <person name="Grigoriev I."/>
        </authorList>
    </citation>
    <scope>NUCLEOTIDE SEQUENCE</scope>
    <source>
        <strain evidence="4">CBS 269.34</strain>
    </source>
</reference>
<keyword evidence="5" id="KW-1185">Reference proteome</keyword>
<protein>
    <submittedName>
        <fullName evidence="4">FAD/NAD(P)-binding domain-containing protein</fullName>
    </submittedName>
</protein>
<proteinExistence type="predicted"/>
<dbReference type="EMBL" id="MU004187">
    <property type="protein sequence ID" value="KAF2497127.1"/>
    <property type="molecule type" value="Genomic_DNA"/>
</dbReference>